<feature type="domain" description="WYL" evidence="1">
    <location>
        <begin position="151"/>
        <end position="215"/>
    </location>
</feature>
<gene>
    <name evidence="3" type="ORF">H7E68_08790</name>
</gene>
<accession>A0A7X0VRP5</accession>
<dbReference type="InterPro" id="IPR026881">
    <property type="entry name" value="WYL_dom"/>
</dbReference>
<sequence length="327" mass="39132">MMKKSGSVESSAQYFRLLELHDRFNLGEKINKKKYAELCSVSEKTVERDMKFLNEYYESVDNDEKRIIKYNRKENVHIIQNRKSIGFTSSDSFAIAKILFESRAFSEGEMKRLVKVLANNNNDNINELIRNEEFHYIEPRHGKDIIDFIWRISTSISKRHMVKVEYKRQDNKEKEYMLKPVGLVFNEFYFYLLANIDGTEQRNPTVFRVDRFLKFEETNEKFYLPYRDRFEEGEFRKRIHFMYQGDLIKVRFKFWGSSIQAVYDRIPTAKKIGEEDGKTLIEAELYGQGIIMWFLSQREYLEVISPQSLREEMKSTITNLAKLYETV</sequence>
<comment type="caution">
    <text evidence="3">The sequence shown here is derived from an EMBL/GenBank/DDBJ whole genome shotgun (WGS) entry which is preliminary data.</text>
</comment>
<dbReference type="Pfam" id="PF25583">
    <property type="entry name" value="WCX"/>
    <property type="match status" value="1"/>
</dbReference>
<protein>
    <submittedName>
        <fullName evidence="3">WYL domain-containing protein</fullName>
    </submittedName>
</protein>
<feature type="domain" description="WCX" evidence="2">
    <location>
        <begin position="248"/>
        <end position="320"/>
    </location>
</feature>
<dbReference type="Proteomes" id="UP000585258">
    <property type="component" value="Unassembled WGS sequence"/>
</dbReference>
<reference evidence="3 4" key="1">
    <citation type="submission" date="2020-08" db="EMBL/GenBank/DDBJ databases">
        <title>Clostridia isolated from Swiss meat.</title>
        <authorList>
            <person name="Wambui J."/>
            <person name="Stevens M.J.A."/>
            <person name="Stephan R."/>
        </authorList>
    </citation>
    <scope>NUCLEOTIDE SEQUENCE [LARGE SCALE GENOMIC DNA]</scope>
    <source>
        <strain evidence="3 4">CM001</strain>
    </source>
</reference>
<name>A0A7X0VRP5_9CLOT</name>
<evidence type="ECO:0000313" key="3">
    <source>
        <dbReference type="EMBL" id="MBB6714825.1"/>
    </source>
</evidence>
<dbReference type="InterPro" id="IPR051534">
    <property type="entry name" value="CBASS_pafABC_assoc_protein"/>
</dbReference>
<organism evidence="3 4">
    <name type="scientific">Clostridium gasigenes</name>
    <dbReference type="NCBI Taxonomy" id="94869"/>
    <lineage>
        <taxon>Bacteria</taxon>
        <taxon>Bacillati</taxon>
        <taxon>Bacillota</taxon>
        <taxon>Clostridia</taxon>
        <taxon>Eubacteriales</taxon>
        <taxon>Clostridiaceae</taxon>
        <taxon>Clostridium</taxon>
    </lineage>
</organism>
<dbReference type="PANTHER" id="PTHR34580">
    <property type="match status" value="1"/>
</dbReference>
<dbReference type="InterPro" id="IPR057727">
    <property type="entry name" value="WCX_dom"/>
</dbReference>
<proteinExistence type="predicted"/>
<dbReference type="AlphaFoldDB" id="A0A7X0VRP5"/>
<evidence type="ECO:0000259" key="2">
    <source>
        <dbReference type="Pfam" id="PF25583"/>
    </source>
</evidence>
<evidence type="ECO:0000313" key="4">
    <source>
        <dbReference type="Proteomes" id="UP000585258"/>
    </source>
</evidence>
<dbReference type="PANTHER" id="PTHR34580:SF1">
    <property type="entry name" value="PROTEIN PAFC"/>
    <property type="match status" value="1"/>
</dbReference>
<dbReference type="Pfam" id="PF13280">
    <property type="entry name" value="WYL"/>
    <property type="match status" value="1"/>
</dbReference>
<dbReference type="PROSITE" id="PS52050">
    <property type="entry name" value="WYL"/>
    <property type="match status" value="1"/>
</dbReference>
<dbReference type="RefSeq" id="WP_185164304.1">
    <property type="nucleotide sequence ID" value="NZ_JACKWY010000004.1"/>
</dbReference>
<evidence type="ECO:0000259" key="1">
    <source>
        <dbReference type="Pfam" id="PF13280"/>
    </source>
</evidence>
<dbReference type="EMBL" id="JACKWY010000004">
    <property type="protein sequence ID" value="MBB6714825.1"/>
    <property type="molecule type" value="Genomic_DNA"/>
</dbReference>